<keyword evidence="4 6" id="KW-0472">Membrane</keyword>
<evidence type="ECO:0000259" key="8">
    <source>
        <dbReference type="PROSITE" id="PS51352"/>
    </source>
</evidence>
<dbReference type="Pfam" id="PF13848">
    <property type="entry name" value="Thioredoxin_6"/>
    <property type="match status" value="1"/>
</dbReference>
<sequence length="407" mass="46032">MLNQFLSLYTILLLYVFAEGTVNEIESKKEYGEFLKAAQAEEQWVLLDFYAPWCAHCARLNPILEEFAAARTSVRVAKIDATRHKGLATEHVVDGYPTLRFRVSADGEFRDFKGARDLNALEALDARLRSPPVTENLNWNQVLDLCDLGSVVFVMNSSSSNQERIFRAVANDRYHEASFATTSDEKIKSGSVAVVEKNMNEPYYFPFSEQEFSEASFKSWVKKHNVPLFASPLGPSIFRRMAAARKIVVAVVDPNATEHNALTVAVKDAIYQADSSIREYFAAGWLDGNRWAQYVSTFDVHDLPHLLVIDLPGKRFWNHEDEITSADAIINHLRNILAGVAHPRYQGVRGLPDRAVRFYLNEHFVACNFAIALALFCTFLLIKFRPQSTSDDVSFNNQQSSSMKKDD</sequence>
<dbReference type="EMBL" id="HBIJ01013049">
    <property type="protein sequence ID" value="CAE0368072.1"/>
    <property type="molecule type" value="Transcribed_RNA"/>
</dbReference>
<dbReference type="AlphaFoldDB" id="A0A7S3JZP9"/>
<organism evidence="9">
    <name type="scientific">Aureoumbra lagunensis</name>
    <dbReference type="NCBI Taxonomy" id="44058"/>
    <lineage>
        <taxon>Eukaryota</taxon>
        <taxon>Sar</taxon>
        <taxon>Stramenopiles</taxon>
        <taxon>Ochrophyta</taxon>
        <taxon>Pelagophyceae</taxon>
        <taxon>Pelagomonadales</taxon>
        <taxon>Aureoumbra</taxon>
    </lineage>
</organism>
<dbReference type="SUPFAM" id="SSF52833">
    <property type="entry name" value="Thioredoxin-like"/>
    <property type="match status" value="2"/>
</dbReference>
<dbReference type="InterPro" id="IPR052250">
    <property type="entry name" value="PDI_TMX3"/>
</dbReference>
<protein>
    <recommendedName>
        <fullName evidence="8">Thioredoxin domain-containing protein</fullName>
    </recommendedName>
</protein>
<keyword evidence="3 6" id="KW-1133">Transmembrane helix</keyword>
<evidence type="ECO:0000256" key="6">
    <source>
        <dbReference type="SAM" id="Phobius"/>
    </source>
</evidence>
<comment type="function">
    <text evidence="5">Probable disulfide isomerase, which participates in the folding of proteins containing disulfide bonds. May act as a dithiol oxidase. Acts as a regulator of endoplasmic reticulum-mitochondria contact sites via its ability to regulate redox signals.</text>
</comment>
<reference evidence="9" key="1">
    <citation type="submission" date="2021-01" db="EMBL/GenBank/DDBJ databases">
        <authorList>
            <person name="Corre E."/>
            <person name="Pelletier E."/>
            <person name="Niang G."/>
            <person name="Scheremetjew M."/>
            <person name="Finn R."/>
            <person name="Kale V."/>
            <person name="Holt S."/>
            <person name="Cochrane G."/>
            <person name="Meng A."/>
            <person name="Brown T."/>
            <person name="Cohen L."/>
        </authorList>
    </citation>
    <scope>NUCLEOTIDE SEQUENCE</scope>
    <source>
        <strain evidence="9">CCMP1510</strain>
    </source>
</reference>
<accession>A0A7S3JZP9</accession>
<name>A0A7S3JZP9_9STRA</name>
<dbReference type="PROSITE" id="PS00194">
    <property type="entry name" value="THIOREDOXIN_1"/>
    <property type="match status" value="1"/>
</dbReference>
<evidence type="ECO:0000256" key="2">
    <source>
        <dbReference type="ARBA" id="ARBA00022692"/>
    </source>
</evidence>
<feature type="transmembrane region" description="Helical" evidence="6">
    <location>
        <begin position="363"/>
        <end position="382"/>
    </location>
</feature>
<evidence type="ECO:0000256" key="5">
    <source>
        <dbReference type="ARBA" id="ARBA00045246"/>
    </source>
</evidence>
<evidence type="ECO:0000313" key="9">
    <source>
        <dbReference type="EMBL" id="CAE0368072.1"/>
    </source>
</evidence>
<evidence type="ECO:0000256" key="3">
    <source>
        <dbReference type="ARBA" id="ARBA00022989"/>
    </source>
</evidence>
<dbReference type="InterPro" id="IPR013766">
    <property type="entry name" value="Thioredoxin_domain"/>
</dbReference>
<evidence type="ECO:0000256" key="1">
    <source>
        <dbReference type="ARBA" id="ARBA00004389"/>
    </source>
</evidence>
<proteinExistence type="predicted"/>
<dbReference type="GO" id="GO:0005789">
    <property type="term" value="C:endoplasmic reticulum membrane"/>
    <property type="evidence" value="ECO:0007669"/>
    <property type="project" value="UniProtKB-SubCell"/>
</dbReference>
<dbReference type="InterPro" id="IPR036249">
    <property type="entry name" value="Thioredoxin-like_sf"/>
</dbReference>
<dbReference type="Pfam" id="PF00085">
    <property type="entry name" value="Thioredoxin"/>
    <property type="match status" value="1"/>
</dbReference>
<feature type="chain" id="PRO_5030598546" description="Thioredoxin domain-containing protein" evidence="7">
    <location>
        <begin position="21"/>
        <end position="407"/>
    </location>
</feature>
<evidence type="ECO:0000256" key="4">
    <source>
        <dbReference type="ARBA" id="ARBA00023136"/>
    </source>
</evidence>
<dbReference type="CDD" id="cd02981">
    <property type="entry name" value="PDI_b_family"/>
    <property type="match status" value="1"/>
</dbReference>
<dbReference type="PANTHER" id="PTHR46426">
    <property type="entry name" value="PROTEIN DISULFIDE-ISOMERASE TMX3"/>
    <property type="match status" value="1"/>
</dbReference>
<dbReference type="Gene3D" id="3.40.30.10">
    <property type="entry name" value="Glutaredoxin"/>
    <property type="match status" value="2"/>
</dbReference>
<keyword evidence="7" id="KW-0732">Signal</keyword>
<feature type="domain" description="Thioredoxin" evidence="8">
    <location>
        <begin position="11"/>
        <end position="130"/>
    </location>
</feature>
<dbReference type="PANTHER" id="PTHR46426:SF1">
    <property type="entry name" value="PROTEIN DISULFIDE-ISOMERASE TMX3"/>
    <property type="match status" value="1"/>
</dbReference>
<evidence type="ECO:0000256" key="7">
    <source>
        <dbReference type="SAM" id="SignalP"/>
    </source>
</evidence>
<keyword evidence="2 6" id="KW-0812">Transmembrane</keyword>
<dbReference type="InterPro" id="IPR017937">
    <property type="entry name" value="Thioredoxin_CS"/>
</dbReference>
<gene>
    <name evidence="9" type="ORF">ALAG00032_LOCUS8833</name>
</gene>
<comment type="subcellular location">
    <subcellularLocation>
        <location evidence="1">Endoplasmic reticulum membrane</location>
        <topology evidence="1">Single-pass membrane protein</topology>
    </subcellularLocation>
</comment>
<dbReference type="PROSITE" id="PS51352">
    <property type="entry name" value="THIOREDOXIN_2"/>
    <property type="match status" value="1"/>
</dbReference>
<feature type="signal peptide" evidence="7">
    <location>
        <begin position="1"/>
        <end position="20"/>
    </location>
</feature>
<dbReference type="CDD" id="cd02961">
    <property type="entry name" value="PDI_a_family"/>
    <property type="match status" value="1"/>
</dbReference>